<dbReference type="EMBL" id="LSRQ01002666">
    <property type="protein sequence ID" value="OAY73571.1"/>
    <property type="molecule type" value="Genomic_DNA"/>
</dbReference>
<keyword evidence="3" id="KW-1185">Reference proteome</keyword>
<dbReference type="AlphaFoldDB" id="A0A199V9L7"/>
<dbReference type="Proteomes" id="UP000092600">
    <property type="component" value="Unassembled WGS sequence"/>
</dbReference>
<protein>
    <submittedName>
        <fullName evidence="4">Uncharacterized protein LOC109709709</fullName>
    </submittedName>
</protein>
<evidence type="ECO:0000313" key="1">
    <source>
        <dbReference type="EMBL" id="OAY73571.1"/>
    </source>
</evidence>
<name>A0A199V9L7_ANACO</name>
<dbReference type="PANTHER" id="PTHR33181:SF10">
    <property type="entry name" value="SSRA-BINDING PROTEIN"/>
    <property type="match status" value="1"/>
</dbReference>
<dbReference type="STRING" id="4615.A0A199V9L7"/>
<evidence type="ECO:0000313" key="3">
    <source>
        <dbReference type="Proteomes" id="UP000515123"/>
    </source>
</evidence>
<dbReference type="RefSeq" id="XP_020087624.1">
    <property type="nucleotide sequence ID" value="XM_020232035.1"/>
</dbReference>
<evidence type="ECO:0000313" key="4">
    <source>
        <dbReference type="RefSeq" id="XP_020087624.1"/>
    </source>
</evidence>
<dbReference type="GeneID" id="109709709"/>
<accession>A0A199V9L7</accession>
<gene>
    <name evidence="4" type="primary">LOC109709709</name>
    <name evidence="1" type="ORF">ACMD2_02510</name>
</gene>
<evidence type="ECO:0000313" key="2">
    <source>
        <dbReference type="Proteomes" id="UP000092600"/>
    </source>
</evidence>
<dbReference type="Proteomes" id="UP000515123">
    <property type="component" value="Linkage group 4"/>
</dbReference>
<sequence>MGSWVRTIAFPFRKARAIFSHPREKKSQTAVHDHQRLKLHGEVMACSYEDVHVLWSILDKSRLLDQKSSS</sequence>
<dbReference type="PANTHER" id="PTHR33181">
    <property type="entry name" value="OS01G0778500 PROTEIN"/>
    <property type="match status" value="1"/>
</dbReference>
<dbReference type="OrthoDB" id="1858060at2759"/>
<organism evidence="1 2">
    <name type="scientific">Ananas comosus</name>
    <name type="common">Pineapple</name>
    <name type="synonym">Ananas ananas</name>
    <dbReference type="NCBI Taxonomy" id="4615"/>
    <lineage>
        <taxon>Eukaryota</taxon>
        <taxon>Viridiplantae</taxon>
        <taxon>Streptophyta</taxon>
        <taxon>Embryophyta</taxon>
        <taxon>Tracheophyta</taxon>
        <taxon>Spermatophyta</taxon>
        <taxon>Magnoliopsida</taxon>
        <taxon>Liliopsida</taxon>
        <taxon>Poales</taxon>
        <taxon>Bromeliaceae</taxon>
        <taxon>Bromelioideae</taxon>
        <taxon>Ananas</taxon>
    </lineage>
</organism>
<proteinExistence type="predicted"/>
<reference evidence="1 2" key="1">
    <citation type="journal article" date="2016" name="DNA Res.">
        <title>The draft genome of MD-2 pineapple using hybrid error correction of long reads.</title>
        <authorList>
            <person name="Redwan R.M."/>
            <person name="Saidin A."/>
            <person name="Kumar S.V."/>
        </authorList>
    </citation>
    <scope>NUCLEOTIDE SEQUENCE [LARGE SCALE GENOMIC DNA]</scope>
    <source>
        <strain evidence="2">cv. MD2</strain>
        <tissue evidence="1">Leaf</tissue>
    </source>
</reference>
<reference evidence="4" key="2">
    <citation type="submission" date="2025-04" db="UniProtKB">
        <authorList>
            <consortium name="RefSeq"/>
        </authorList>
    </citation>
    <scope>IDENTIFICATION</scope>
    <source>
        <tissue evidence="4">Leaf</tissue>
    </source>
</reference>